<dbReference type="EMBL" id="JARIHO010000031">
    <property type="protein sequence ID" value="KAJ7336232.1"/>
    <property type="molecule type" value="Genomic_DNA"/>
</dbReference>
<dbReference type="AlphaFoldDB" id="A0AAD7EKZ7"/>
<sequence>MPGWHGCLIGHEHLLVKQFQPGYTLDWLHAWPQSPTCGDAVCCASPYSATSWMTVLLWGCTSSTRCARCFAVRAKEAVEATATGCRKVWEELPGCFELELKDEL</sequence>
<evidence type="ECO:0000313" key="2">
    <source>
        <dbReference type="Proteomes" id="UP001218218"/>
    </source>
</evidence>
<proteinExistence type="predicted"/>
<organism evidence="1 2">
    <name type="scientific">Mycena albidolilacea</name>
    <dbReference type="NCBI Taxonomy" id="1033008"/>
    <lineage>
        <taxon>Eukaryota</taxon>
        <taxon>Fungi</taxon>
        <taxon>Dikarya</taxon>
        <taxon>Basidiomycota</taxon>
        <taxon>Agaricomycotina</taxon>
        <taxon>Agaricomycetes</taxon>
        <taxon>Agaricomycetidae</taxon>
        <taxon>Agaricales</taxon>
        <taxon>Marasmiineae</taxon>
        <taxon>Mycenaceae</taxon>
        <taxon>Mycena</taxon>
    </lineage>
</organism>
<dbReference type="Proteomes" id="UP001218218">
    <property type="component" value="Unassembled WGS sequence"/>
</dbReference>
<comment type="caution">
    <text evidence="1">The sequence shown here is derived from an EMBL/GenBank/DDBJ whole genome shotgun (WGS) entry which is preliminary data.</text>
</comment>
<protein>
    <submittedName>
        <fullName evidence="1">Uncharacterized protein</fullName>
    </submittedName>
</protein>
<reference evidence="1" key="1">
    <citation type="submission" date="2023-03" db="EMBL/GenBank/DDBJ databases">
        <title>Massive genome expansion in bonnet fungi (Mycena s.s.) driven by repeated elements and novel gene families across ecological guilds.</title>
        <authorList>
            <consortium name="Lawrence Berkeley National Laboratory"/>
            <person name="Harder C.B."/>
            <person name="Miyauchi S."/>
            <person name="Viragh M."/>
            <person name="Kuo A."/>
            <person name="Thoen E."/>
            <person name="Andreopoulos B."/>
            <person name="Lu D."/>
            <person name="Skrede I."/>
            <person name="Drula E."/>
            <person name="Henrissat B."/>
            <person name="Morin E."/>
            <person name="Kohler A."/>
            <person name="Barry K."/>
            <person name="LaButti K."/>
            <person name="Morin E."/>
            <person name="Salamov A."/>
            <person name="Lipzen A."/>
            <person name="Mereny Z."/>
            <person name="Hegedus B."/>
            <person name="Baldrian P."/>
            <person name="Stursova M."/>
            <person name="Weitz H."/>
            <person name="Taylor A."/>
            <person name="Grigoriev I.V."/>
            <person name="Nagy L.G."/>
            <person name="Martin F."/>
            <person name="Kauserud H."/>
        </authorList>
    </citation>
    <scope>NUCLEOTIDE SEQUENCE</scope>
    <source>
        <strain evidence="1">CBHHK002</strain>
    </source>
</reference>
<name>A0AAD7EKZ7_9AGAR</name>
<evidence type="ECO:0000313" key="1">
    <source>
        <dbReference type="EMBL" id="KAJ7336232.1"/>
    </source>
</evidence>
<gene>
    <name evidence="1" type="ORF">DFH08DRAFT_813465</name>
</gene>
<accession>A0AAD7EKZ7</accession>
<keyword evidence="2" id="KW-1185">Reference proteome</keyword>